<proteinExistence type="predicted"/>
<dbReference type="Pfam" id="PF13456">
    <property type="entry name" value="RVT_3"/>
    <property type="match status" value="1"/>
</dbReference>
<dbReference type="InterPro" id="IPR052929">
    <property type="entry name" value="RNase_H-like_EbsB-rel"/>
</dbReference>
<dbReference type="InterPro" id="IPR044730">
    <property type="entry name" value="RNase_H-like_dom_plant"/>
</dbReference>
<dbReference type="CDD" id="cd06222">
    <property type="entry name" value="RNase_H_like"/>
    <property type="match status" value="1"/>
</dbReference>
<dbReference type="AlphaFoldDB" id="A0A5N5H285"/>
<dbReference type="GO" id="GO:0004523">
    <property type="term" value="F:RNA-DNA hybrid ribonuclease activity"/>
    <property type="evidence" value="ECO:0007669"/>
    <property type="project" value="InterPro"/>
</dbReference>
<dbReference type="InterPro" id="IPR002156">
    <property type="entry name" value="RNaseH_domain"/>
</dbReference>
<dbReference type="InterPro" id="IPR012337">
    <property type="entry name" value="RNaseH-like_sf"/>
</dbReference>
<feature type="domain" description="RNase H type-1" evidence="1">
    <location>
        <begin position="59"/>
        <end position="122"/>
    </location>
</feature>
<organism evidence="2 3">
    <name type="scientific">Pyrus ussuriensis x Pyrus communis</name>
    <dbReference type="NCBI Taxonomy" id="2448454"/>
    <lineage>
        <taxon>Eukaryota</taxon>
        <taxon>Viridiplantae</taxon>
        <taxon>Streptophyta</taxon>
        <taxon>Embryophyta</taxon>
        <taxon>Tracheophyta</taxon>
        <taxon>Spermatophyta</taxon>
        <taxon>Magnoliopsida</taxon>
        <taxon>eudicotyledons</taxon>
        <taxon>Gunneridae</taxon>
        <taxon>Pentapetalae</taxon>
        <taxon>rosids</taxon>
        <taxon>fabids</taxon>
        <taxon>Rosales</taxon>
        <taxon>Rosaceae</taxon>
        <taxon>Amygdaloideae</taxon>
        <taxon>Maleae</taxon>
        <taxon>Pyrus</taxon>
    </lineage>
</organism>
<comment type="caution">
    <text evidence="2">The sequence shown here is derived from an EMBL/GenBank/DDBJ whole genome shotgun (WGS) entry which is preliminary data.</text>
</comment>
<dbReference type="GO" id="GO:0003676">
    <property type="term" value="F:nucleic acid binding"/>
    <property type="evidence" value="ECO:0007669"/>
    <property type="project" value="InterPro"/>
</dbReference>
<protein>
    <recommendedName>
        <fullName evidence="1">RNase H type-1 domain-containing protein</fullName>
    </recommendedName>
</protein>
<dbReference type="Proteomes" id="UP000327157">
    <property type="component" value="Unassembled WGS sequence"/>
</dbReference>
<dbReference type="SUPFAM" id="SSF53098">
    <property type="entry name" value="Ribonuclease H-like"/>
    <property type="match status" value="1"/>
</dbReference>
<dbReference type="PANTHER" id="PTHR47074">
    <property type="entry name" value="BNAC02G40300D PROTEIN"/>
    <property type="match status" value="1"/>
</dbReference>
<keyword evidence="3" id="KW-1185">Reference proteome</keyword>
<accession>A0A5N5H285</accession>
<evidence type="ECO:0000259" key="1">
    <source>
        <dbReference type="Pfam" id="PF13456"/>
    </source>
</evidence>
<reference evidence="2 3" key="2">
    <citation type="submission" date="2019-11" db="EMBL/GenBank/DDBJ databases">
        <title>A de novo genome assembly of a pear dwarfing rootstock.</title>
        <authorList>
            <person name="Wang F."/>
            <person name="Wang J."/>
            <person name="Li S."/>
            <person name="Zhang Y."/>
            <person name="Fang M."/>
            <person name="Ma L."/>
            <person name="Zhao Y."/>
            <person name="Jiang S."/>
        </authorList>
    </citation>
    <scope>NUCLEOTIDE SEQUENCE [LARGE SCALE GENOMIC DNA]</scope>
    <source>
        <strain evidence="2">S2</strain>
        <tissue evidence="2">Leaf</tissue>
    </source>
</reference>
<reference evidence="2 3" key="1">
    <citation type="submission" date="2019-09" db="EMBL/GenBank/DDBJ databases">
        <authorList>
            <person name="Ou C."/>
        </authorList>
    </citation>
    <scope>NUCLEOTIDE SEQUENCE [LARGE SCALE GENOMIC DNA]</scope>
    <source>
        <strain evidence="2">S2</strain>
        <tissue evidence="2">Leaf</tissue>
    </source>
</reference>
<dbReference type="InterPro" id="IPR036397">
    <property type="entry name" value="RNaseH_sf"/>
</dbReference>
<dbReference type="EMBL" id="SMOL01000353">
    <property type="protein sequence ID" value="KAB2620202.1"/>
    <property type="molecule type" value="Genomic_DNA"/>
</dbReference>
<name>A0A5N5H285_9ROSA</name>
<dbReference type="PANTHER" id="PTHR47074:SF11">
    <property type="entry name" value="REVERSE TRANSCRIPTASE-LIKE PROTEIN"/>
    <property type="match status" value="1"/>
</dbReference>
<evidence type="ECO:0000313" key="2">
    <source>
        <dbReference type="EMBL" id="KAB2620202.1"/>
    </source>
</evidence>
<gene>
    <name evidence="2" type="ORF">D8674_039618</name>
</gene>
<evidence type="ECO:0000313" key="3">
    <source>
        <dbReference type="Proteomes" id="UP000327157"/>
    </source>
</evidence>
<dbReference type="Gene3D" id="3.30.420.10">
    <property type="entry name" value="Ribonuclease H-like superfamily/Ribonuclease H"/>
    <property type="match status" value="1"/>
</dbReference>
<sequence length="159" mass="17237">MQRIWKCCNDMVFKGVSANPMEMINIEAINGGVVFGGTTCFAGQQVWWKRPAFGVLWGLVWVDLQGRLWMAAGGEGGLIFNNPMMVEVAAVRAALQVCLELGCIEVGVESDSQTVIRMANREFLASQLGRVTFACVKRHGNAAAHAIASYVTSHGGAFR</sequence>